<evidence type="ECO:0000256" key="5">
    <source>
        <dbReference type="ARBA" id="ARBA00023211"/>
    </source>
</evidence>
<dbReference type="GO" id="GO:0008758">
    <property type="term" value="F:UDP-2,3-diacylglucosamine hydrolase activity"/>
    <property type="evidence" value="ECO:0007669"/>
    <property type="project" value="TreeGrafter"/>
</dbReference>
<protein>
    <submittedName>
        <fullName evidence="7">UDP-2,3-diacylglucosamine hydrolase</fullName>
    </submittedName>
</protein>
<reference evidence="8" key="1">
    <citation type="journal article" date="2018" name="Front. Microbiol.">
        <title>Genome-Based Analysis Reveals the Taxonomy and Diversity of the Family Idiomarinaceae.</title>
        <authorList>
            <person name="Liu Y."/>
            <person name="Lai Q."/>
            <person name="Shao Z."/>
        </authorList>
    </citation>
    <scope>NUCLEOTIDE SEQUENCE [LARGE SCALE GENOMIC DNA]</scope>
    <source>
        <strain evidence="8">F23</strain>
    </source>
</reference>
<keyword evidence="8" id="KW-1185">Reference proteome</keyword>
<dbReference type="EMBL" id="PIPV01000012">
    <property type="protein sequence ID" value="RUO51207.1"/>
    <property type="molecule type" value="Genomic_DNA"/>
</dbReference>
<accession>A0A432XR66</accession>
<dbReference type="OrthoDB" id="9802481at2"/>
<evidence type="ECO:0000256" key="4">
    <source>
        <dbReference type="ARBA" id="ARBA00023136"/>
    </source>
</evidence>
<name>A0A432XR66_9GAMM</name>
<dbReference type="PANTHER" id="PTHR34990">
    <property type="entry name" value="UDP-2,3-DIACYLGLUCOSAMINE HYDROLASE-RELATED"/>
    <property type="match status" value="1"/>
</dbReference>
<evidence type="ECO:0000256" key="1">
    <source>
        <dbReference type="ARBA" id="ARBA00022475"/>
    </source>
</evidence>
<dbReference type="GO" id="GO:0009245">
    <property type="term" value="P:lipid A biosynthetic process"/>
    <property type="evidence" value="ECO:0007669"/>
    <property type="project" value="TreeGrafter"/>
</dbReference>
<keyword evidence="1" id="KW-1003">Cell membrane</keyword>
<evidence type="ECO:0000256" key="2">
    <source>
        <dbReference type="ARBA" id="ARBA00022519"/>
    </source>
</evidence>
<dbReference type="GO" id="GO:0046872">
    <property type="term" value="F:metal ion binding"/>
    <property type="evidence" value="ECO:0007669"/>
    <property type="project" value="UniProtKB-KW"/>
</dbReference>
<dbReference type="CDD" id="cd07398">
    <property type="entry name" value="MPP_YbbF-LpxH"/>
    <property type="match status" value="1"/>
</dbReference>
<dbReference type="GO" id="GO:0016020">
    <property type="term" value="C:membrane"/>
    <property type="evidence" value="ECO:0007669"/>
    <property type="project" value="GOC"/>
</dbReference>
<dbReference type="AlphaFoldDB" id="A0A432XR66"/>
<dbReference type="InterPro" id="IPR029052">
    <property type="entry name" value="Metallo-depent_PP-like"/>
</dbReference>
<dbReference type="InterPro" id="IPR004843">
    <property type="entry name" value="Calcineurin-like_PHP"/>
</dbReference>
<dbReference type="RefSeq" id="WP_110575924.1">
    <property type="nucleotide sequence ID" value="NZ_PIPV01000012.1"/>
</dbReference>
<evidence type="ECO:0000259" key="6">
    <source>
        <dbReference type="Pfam" id="PF00149"/>
    </source>
</evidence>
<keyword evidence="3" id="KW-0479">Metal-binding</keyword>
<dbReference type="Gene3D" id="3.60.21.10">
    <property type="match status" value="1"/>
</dbReference>
<evidence type="ECO:0000313" key="7">
    <source>
        <dbReference type="EMBL" id="RUO51207.1"/>
    </source>
</evidence>
<keyword evidence="7" id="KW-0378">Hydrolase</keyword>
<dbReference type="Proteomes" id="UP000287330">
    <property type="component" value="Unassembled WGS sequence"/>
</dbReference>
<comment type="caution">
    <text evidence="7">The sequence shown here is derived from an EMBL/GenBank/DDBJ whole genome shotgun (WGS) entry which is preliminary data.</text>
</comment>
<evidence type="ECO:0000256" key="3">
    <source>
        <dbReference type="ARBA" id="ARBA00022723"/>
    </source>
</evidence>
<dbReference type="SUPFAM" id="SSF56300">
    <property type="entry name" value="Metallo-dependent phosphatases"/>
    <property type="match status" value="1"/>
</dbReference>
<dbReference type="InterPro" id="IPR043461">
    <property type="entry name" value="LpxH-like"/>
</dbReference>
<sequence length="269" mass="30887">MSKYKPSVNTLFLSDIHLGSSTSHCELLLEFLKHIRFKKLVLVGDIIDLWAIRSKGQGLDESHIKVIRKLLKQAQEGVQVVYITGNHDGGLRQLLDDYPFDKGIVNIQLTNTYDYHALNGDRYIVLHGDQFDNQVRGHRLLNWLGDNIYEGLLKINRIFNRWRSQKGYAYWSLAKAVKSRSSQALKYVHRYQLAATAYAERKGYDGVICGHIHVAADRHFNNTHYLNTGDWQDSCSAVVEHENGEWELLDVPSWLNSQASIKQLKPRVA</sequence>
<dbReference type="PANTHER" id="PTHR34990:SF2">
    <property type="entry name" value="BLL8164 PROTEIN"/>
    <property type="match status" value="1"/>
</dbReference>
<gene>
    <name evidence="7" type="ORF">CWE25_11665</name>
</gene>
<keyword evidence="5" id="KW-0464">Manganese</keyword>
<keyword evidence="4" id="KW-0472">Membrane</keyword>
<feature type="domain" description="Calcineurin-like phosphoesterase" evidence="6">
    <location>
        <begin position="10"/>
        <end position="214"/>
    </location>
</feature>
<keyword evidence="2" id="KW-0997">Cell inner membrane</keyword>
<proteinExistence type="predicted"/>
<organism evidence="7 8">
    <name type="scientific">Idiomarina fontislapidosi</name>
    <dbReference type="NCBI Taxonomy" id="263723"/>
    <lineage>
        <taxon>Bacteria</taxon>
        <taxon>Pseudomonadati</taxon>
        <taxon>Pseudomonadota</taxon>
        <taxon>Gammaproteobacteria</taxon>
        <taxon>Alteromonadales</taxon>
        <taxon>Idiomarinaceae</taxon>
        <taxon>Idiomarina</taxon>
    </lineage>
</organism>
<evidence type="ECO:0000313" key="8">
    <source>
        <dbReference type="Proteomes" id="UP000287330"/>
    </source>
</evidence>
<dbReference type="Pfam" id="PF00149">
    <property type="entry name" value="Metallophos"/>
    <property type="match status" value="1"/>
</dbReference>